<feature type="transmembrane region" description="Helical" evidence="11">
    <location>
        <begin position="300"/>
        <end position="323"/>
    </location>
</feature>
<sequence>MCSVDICRCFFPQNPFEVALTIALAHVMDFLYPYHSGFMLKMHPVHTSYTLALKLGKPCTSKLRGVATWLIVSVLHMFAYGTALLASCIVGRWLWLITSAYILKLSMSLRLLLSIVNNVRTCFEKGDIGCARYWTQQIVRRDVYKLGKEHVASAAIESLAESLVDGYTSPIFYFTIGGPLAALLQRLANTLDGALGFKHGCYEDVGWFSAKADTALNFLPARLSALIVVVYAFLAGRRVTDAYNVWRRDCRKTESINAGHPMSAMAGALGVELEKPGFYRLGNPINDASEPRTLRNAMKIAVAMAITFVALTLLLSTLIHLALHQYINISLKALPEICMKTFPCY</sequence>
<dbReference type="GO" id="GO:0048472">
    <property type="term" value="F:threonine-phosphate decarboxylase activity"/>
    <property type="evidence" value="ECO:0007669"/>
    <property type="project" value="InterPro"/>
</dbReference>
<dbReference type="EMBL" id="DTFF01000013">
    <property type="protein sequence ID" value="HGI87066.1"/>
    <property type="molecule type" value="Genomic_DNA"/>
</dbReference>
<dbReference type="GO" id="GO:0015420">
    <property type="term" value="F:ABC-type vitamin B12 transporter activity"/>
    <property type="evidence" value="ECO:0007669"/>
    <property type="project" value="UniProtKB-UniRule"/>
</dbReference>
<comment type="function">
    <text evidence="1 11">Converts cobyric acid to cobinamide by the addition of aminopropanol on the F carboxylic group.</text>
</comment>
<proteinExistence type="inferred from homology"/>
<dbReference type="Pfam" id="PF03186">
    <property type="entry name" value="CobD_Cbib"/>
    <property type="match status" value="1"/>
</dbReference>
<keyword evidence="8 11" id="KW-0812">Transmembrane</keyword>
<keyword evidence="7 11" id="KW-0169">Cobalamin biosynthesis</keyword>
<dbReference type="GO" id="GO:0005886">
    <property type="term" value="C:plasma membrane"/>
    <property type="evidence" value="ECO:0007669"/>
    <property type="project" value="UniProtKB-SubCell"/>
</dbReference>
<organism evidence="12">
    <name type="scientific">Ignisphaera aggregans</name>
    <dbReference type="NCBI Taxonomy" id="334771"/>
    <lineage>
        <taxon>Archaea</taxon>
        <taxon>Thermoproteota</taxon>
        <taxon>Thermoprotei</taxon>
        <taxon>Desulfurococcales</taxon>
        <taxon>Desulfurococcaceae</taxon>
        <taxon>Ignisphaera</taxon>
    </lineage>
</organism>
<name>A0A7C4FFJ4_9CREN</name>
<feature type="transmembrane region" description="Helical" evidence="11">
    <location>
        <begin position="66"/>
        <end position="87"/>
    </location>
</feature>
<dbReference type="AlphaFoldDB" id="A0A7C4FFJ4"/>
<evidence type="ECO:0000313" key="12">
    <source>
        <dbReference type="EMBL" id="HGI87066.1"/>
    </source>
</evidence>
<comment type="caution">
    <text evidence="12">The sequence shown here is derived from an EMBL/GenBank/DDBJ whole genome shotgun (WGS) entry which is preliminary data.</text>
</comment>
<evidence type="ECO:0000256" key="6">
    <source>
        <dbReference type="ARBA" id="ARBA00022475"/>
    </source>
</evidence>
<comment type="caution">
    <text evidence="11">Lacks conserved residue(s) required for the propagation of feature annotation.</text>
</comment>
<dbReference type="PANTHER" id="PTHR34308">
    <property type="entry name" value="COBALAMIN BIOSYNTHESIS PROTEIN CBIB"/>
    <property type="match status" value="1"/>
</dbReference>
<dbReference type="HAMAP" id="MF_00024">
    <property type="entry name" value="CobD_CbiB"/>
    <property type="match status" value="1"/>
</dbReference>
<dbReference type="NCBIfam" id="NF002281">
    <property type="entry name" value="PRK01209.2-5"/>
    <property type="match status" value="1"/>
</dbReference>
<evidence type="ECO:0000256" key="4">
    <source>
        <dbReference type="ARBA" id="ARBA00006263"/>
    </source>
</evidence>
<keyword evidence="9 11" id="KW-1133">Transmembrane helix</keyword>
<keyword evidence="10 11" id="KW-0472">Membrane</keyword>
<evidence type="ECO:0000256" key="2">
    <source>
        <dbReference type="ARBA" id="ARBA00004651"/>
    </source>
</evidence>
<comment type="subcellular location">
    <subcellularLocation>
        <location evidence="2 11">Cell membrane</location>
        <topology evidence="2 11">Multi-pass membrane protein</topology>
    </subcellularLocation>
</comment>
<accession>A0A7C4FFJ4</accession>
<reference evidence="12" key="1">
    <citation type="journal article" date="2020" name="mSystems">
        <title>Genome- and Community-Level Interaction Insights into Carbon Utilization and Element Cycling Functions of Hydrothermarchaeota in Hydrothermal Sediment.</title>
        <authorList>
            <person name="Zhou Z."/>
            <person name="Liu Y."/>
            <person name="Xu W."/>
            <person name="Pan J."/>
            <person name="Luo Z.H."/>
            <person name="Li M."/>
        </authorList>
    </citation>
    <scope>NUCLEOTIDE SEQUENCE [LARGE SCALE GENOMIC DNA]</scope>
    <source>
        <strain evidence="12">SpSt-732</strain>
    </source>
</reference>
<dbReference type="PANTHER" id="PTHR34308:SF1">
    <property type="entry name" value="COBALAMIN BIOSYNTHESIS PROTEIN CBIB"/>
    <property type="match status" value="1"/>
</dbReference>
<evidence type="ECO:0000256" key="8">
    <source>
        <dbReference type="ARBA" id="ARBA00022692"/>
    </source>
</evidence>
<evidence type="ECO:0000256" key="7">
    <source>
        <dbReference type="ARBA" id="ARBA00022573"/>
    </source>
</evidence>
<keyword evidence="6 11" id="KW-1003">Cell membrane</keyword>
<evidence type="ECO:0000256" key="1">
    <source>
        <dbReference type="ARBA" id="ARBA00003384"/>
    </source>
</evidence>
<dbReference type="NCBIfam" id="TIGR00380">
    <property type="entry name" value="cobal_cbiB"/>
    <property type="match status" value="1"/>
</dbReference>
<protein>
    <recommendedName>
        <fullName evidence="5 11">Probable cobalamin biosynthesis protein CobD</fullName>
    </recommendedName>
</protein>
<dbReference type="UniPathway" id="UPA00148"/>
<evidence type="ECO:0000256" key="10">
    <source>
        <dbReference type="ARBA" id="ARBA00023136"/>
    </source>
</evidence>
<evidence type="ECO:0000256" key="5">
    <source>
        <dbReference type="ARBA" id="ARBA00016185"/>
    </source>
</evidence>
<dbReference type="InterPro" id="IPR004485">
    <property type="entry name" value="Cobalamin_biosynth_CobD/CbiB"/>
</dbReference>
<gene>
    <name evidence="11" type="primary">cobD</name>
    <name evidence="12" type="ORF">ENV14_01510</name>
</gene>
<evidence type="ECO:0000256" key="9">
    <source>
        <dbReference type="ARBA" id="ARBA00022989"/>
    </source>
</evidence>
<comment type="similarity">
    <text evidence="4 11">Belongs to the CobD/CbiB family.</text>
</comment>
<dbReference type="GO" id="GO:0009236">
    <property type="term" value="P:cobalamin biosynthetic process"/>
    <property type="evidence" value="ECO:0007669"/>
    <property type="project" value="UniProtKB-UniRule"/>
</dbReference>
<evidence type="ECO:0000256" key="11">
    <source>
        <dbReference type="HAMAP-Rule" id="MF_00024"/>
    </source>
</evidence>
<comment type="pathway">
    <text evidence="3 11">Cofactor biosynthesis; adenosylcobalamin biosynthesis.</text>
</comment>
<evidence type="ECO:0000256" key="3">
    <source>
        <dbReference type="ARBA" id="ARBA00004953"/>
    </source>
</evidence>